<protein>
    <submittedName>
        <fullName evidence="3">Uncharacterized protein</fullName>
    </submittedName>
</protein>
<keyword evidence="2" id="KW-1133">Transmembrane helix</keyword>
<keyword evidence="2" id="KW-0812">Transmembrane</keyword>
<dbReference type="AlphaFoldDB" id="A0A433JPX1"/>
<feature type="region of interest" description="Disordered" evidence="1">
    <location>
        <begin position="155"/>
        <end position="182"/>
    </location>
</feature>
<proteinExistence type="predicted"/>
<evidence type="ECO:0000256" key="1">
    <source>
        <dbReference type="SAM" id="MobiDB-lite"/>
    </source>
</evidence>
<feature type="transmembrane region" description="Helical" evidence="2">
    <location>
        <begin position="92"/>
        <end position="113"/>
    </location>
</feature>
<sequence>MTEIDFVGGVKRSRYPWDAIVVRSLAWGFAAGNIAGALGIAILGFNFLSALAVSAFVGGLIGLGSALAGLLIGSAIWGLLGLFDVDIPRRASIATVVPPVLLTAIWFVLVITSGFAAELVVHTVLTSLVIVVTAVVLPWRMRRRFLAAIAADPGRIARDPPDAVPPSRRRSRRSPARRTPED</sequence>
<dbReference type="EMBL" id="RZGZ01000004">
    <property type="protein sequence ID" value="RUQ98236.1"/>
    <property type="molecule type" value="Genomic_DNA"/>
</dbReference>
<accession>A0A433JPX1</accession>
<dbReference type="RefSeq" id="WP_127051089.1">
    <property type="nucleotide sequence ID" value="NZ_RZGZ01000004.1"/>
</dbReference>
<evidence type="ECO:0000313" key="4">
    <source>
        <dbReference type="Proteomes" id="UP000274909"/>
    </source>
</evidence>
<gene>
    <name evidence="3" type="ORF">ELQ94_14575</name>
</gene>
<dbReference type="Proteomes" id="UP000274909">
    <property type="component" value="Unassembled WGS sequence"/>
</dbReference>
<reference evidence="3 4" key="1">
    <citation type="submission" date="2018-12" db="EMBL/GenBank/DDBJ databases">
        <authorList>
            <person name="Li F."/>
        </authorList>
    </citation>
    <scope>NUCLEOTIDE SEQUENCE [LARGE SCALE GENOMIC DNA]</scope>
    <source>
        <strain evidence="3 4">EGI 6500705</strain>
    </source>
</reference>
<name>A0A433JPX1_9MICO</name>
<feature type="compositionally biased region" description="Basic residues" evidence="1">
    <location>
        <begin position="167"/>
        <end position="176"/>
    </location>
</feature>
<feature type="transmembrane region" description="Helical" evidence="2">
    <location>
        <begin position="51"/>
        <end position="80"/>
    </location>
</feature>
<comment type="caution">
    <text evidence="3">The sequence shown here is derived from an EMBL/GenBank/DDBJ whole genome shotgun (WGS) entry which is preliminary data.</text>
</comment>
<evidence type="ECO:0000313" key="3">
    <source>
        <dbReference type="EMBL" id="RUQ98236.1"/>
    </source>
</evidence>
<feature type="transmembrane region" description="Helical" evidence="2">
    <location>
        <begin position="119"/>
        <end position="139"/>
    </location>
</feature>
<keyword evidence="4" id="KW-1185">Reference proteome</keyword>
<evidence type="ECO:0000256" key="2">
    <source>
        <dbReference type="SAM" id="Phobius"/>
    </source>
</evidence>
<keyword evidence="2" id="KW-0472">Membrane</keyword>
<feature type="transmembrane region" description="Helical" evidence="2">
    <location>
        <begin position="20"/>
        <end position="45"/>
    </location>
</feature>
<organism evidence="3 4">
    <name type="scientific">Labedella endophytica</name>
    <dbReference type="NCBI Taxonomy" id="1523160"/>
    <lineage>
        <taxon>Bacteria</taxon>
        <taxon>Bacillati</taxon>
        <taxon>Actinomycetota</taxon>
        <taxon>Actinomycetes</taxon>
        <taxon>Micrococcales</taxon>
        <taxon>Microbacteriaceae</taxon>
        <taxon>Labedella</taxon>
    </lineage>
</organism>